<dbReference type="Gene3D" id="2.60.120.460">
    <property type="entry name" value="YjbQ-like"/>
    <property type="match status" value="1"/>
</dbReference>
<dbReference type="Pfam" id="PF01894">
    <property type="entry name" value="YjbQ"/>
    <property type="match status" value="1"/>
</dbReference>
<dbReference type="InterPro" id="IPR001602">
    <property type="entry name" value="UPF0047_YjbQ-like"/>
</dbReference>
<gene>
    <name evidence="1" type="ORF">FJZ47_13635</name>
</gene>
<evidence type="ECO:0000313" key="2">
    <source>
        <dbReference type="Proteomes" id="UP000712673"/>
    </source>
</evidence>
<accession>A0A937W441</accession>
<protein>
    <submittedName>
        <fullName evidence="1">Uncharacterized protein</fullName>
    </submittedName>
</protein>
<dbReference type="EMBL" id="VGLS01000414">
    <property type="protein sequence ID" value="MBM3224830.1"/>
    <property type="molecule type" value="Genomic_DNA"/>
</dbReference>
<dbReference type="Proteomes" id="UP000712673">
    <property type="component" value="Unassembled WGS sequence"/>
</dbReference>
<reference evidence="1" key="1">
    <citation type="submission" date="2019-03" db="EMBL/GenBank/DDBJ databases">
        <title>Lake Tanganyika Metagenome-Assembled Genomes (MAGs).</title>
        <authorList>
            <person name="Tran P."/>
        </authorList>
    </citation>
    <scope>NUCLEOTIDE SEQUENCE</scope>
    <source>
        <strain evidence="1">K_DeepCast_65m_m2_066</strain>
    </source>
</reference>
<organism evidence="1 2">
    <name type="scientific">Tectimicrobiota bacterium</name>
    <dbReference type="NCBI Taxonomy" id="2528274"/>
    <lineage>
        <taxon>Bacteria</taxon>
        <taxon>Pseudomonadati</taxon>
        <taxon>Nitrospinota/Tectimicrobiota group</taxon>
        <taxon>Candidatus Tectimicrobiota</taxon>
    </lineage>
</organism>
<name>A0A937W441_UNCTE</name>
<sequence length="124" mass="13995">MLAFAPPLPSVHDAYAPQRQTGFAVFHRTLHLQTEAGLQFIDVTDEIRALVGQSRVAFGLVNVQTRHTTTAVIVNEHEPLLLEDMKQLLERFAPIVSGTILAWGHESPIYDRLVRDAYRRLPLL</sequence>
<feature type="non-terminal residue" evidence="1">
    <location>
        <position position="124"/>
    </location>
</feature>
<dbReference type="InterPro" id="IPR035917">
    <property type="entry name" value="YjbQ-like_sf"/>
</dbReference>
<comment type="caution">
    <text evidence="1">The sequence shown here is derived from an EMBL/GenBank/DDBJ whole genome shotgun (WGS) entry which is preliminary data.</text>
</comment>
<proteinExistence type="predicted"/>
<dbReference type="AlphaFoldDB" id="A0A937W441"/>
<evidence type="ECO:0000313" key="1">
    <source>
        <dbReference type="EMBL" id="MBM3224830.1"/>
    </source>
</evidence>
<dbReference type="SUPFAM" id="SSF111038">
    <property type="entry name" value="YjbQ-like"/>
    <property type="match status" value="1"/>
</dbReference>